<dbReference type="Proteomes" id="UP000285301">
    <property type="component" value="Unassembled WGS sequence"/>
</dbReference>
<name>A0A3S3PJP8_9ACAR</name>
<accession>A0A3S3PJP8</accession>
<evidence type="ECO:0000313" key="1">
    <source>
        <dbReference type="EMBL" id="RWS02631.1"/>
    </source>
</evidence>
<feature type="non-terminal residue" evidence="1">
    <location>
        <position position="71"/>
    </location>
</feature>
<gene>
    <name evidence="1" type="ORF">B4U79_14315</name>
</gene>
<comment type="caution">
    <text evidence="1">The sequence shown here is derived from an EMBL/GenBank/DDBJ whole genome shotgun (WGS) entry which is preliminary data.</text>
</comment>
<organism evidence="1 2">
    <name type="scientific">Dinothrombium tinctorium</name>
    <dbReference type="NCBI Taxonomy" id="1965070"/>
    <lineage>
        <taxon>Eukaryota</taxon>
        <taxon>Metazoa</taxon>
        <taxon>Ecdysozoa</taxon>
        <taxon>Arthropoda</taxon>
        <taxon>Chelicerata</taxon>
        <taxon>Arachnida</taxon>
        <taxon>Acari</taxon>
        <taxon>Acariformes</taxon>
        <taxon>Trombidiformes</taxon>
        <taxon>Prostigmata</taxon>
        <taxon>Anystina</taxon>
        <taxon>Parasitengona</taxon>
        <taxon>Trombidioidea</taxon>
        <taxon>Trombidiidae</taxon>
        <taxon>Dinothrombium</taxon>
    </lineage>
</organism>
<dbReference type="OrthoDB" id="424490at2759"/>
<reference evidence="1 2" key="1">
    <citation type="journal article" date="2018" name="Gigascience">
        <title>Genomes of trombidid mites reveal novel predicted allergens and laterally-transferred genes associated with secondary metabolism.</title>
        <authorList>
            <person name="Dong X."/>
            <person name="Chaisiri K."/>
            <person name="Xia D."/>
            <person name="Armstrong S.D."/>
            <person name="Fang Y."/>
            <person name="Donnelly M.J."/>
            <person name="Kadowaki T."/>
            <person name="McGarry J.W."/>
            <person name="Darby A.C."/>
            <person name="Makepeace B.L."/>
        </authorList>
    </citation>
    <scope>NUCLEOTIDE SEQUENCE [LARGE SCALE GENOMIC DNA]</scope>
    <source>
        <strain evidence="1">UoL-WK</strain>
    </source>
</reference>
<evidence type="ECO:0000313" key="2">
    <source>
        <dbReference type="Proteomes" id="UP000285301"/>
    </source>
</evidence>
<dbReference type="EMBL" id="NCKU01007444">
    <property type="protein sequence ID" value="RWS02631.1"/>
    <property type="molecule type" value="Genomic_DNA"/>
</dbReference>
<proteinExistence type="predicted"/>
<sequence length="71" mass="8058">MTRQQVMHEACIGSNKTVVDWASFLRECHAVVLHNDRCSKIGGPGQTVKIDESHVRTRIYNVGRVLRPQEV</sequence>
<protein>
    <submittedName>
        <fullName evidence="1">Uncharacterized protein</fullName>
    </submittedName>
</protein>
<dbReference type="AlphaFoldDB" id="A0A3S3PJP8"/>
<keyword evidence="2" id="KW-1185">Reference proteome</keyword>